<organism evidence="4 5">
    <name type="scientific">Lagenidium giganteum</name>
    <dbReference type="NCBI Taxonomy" id="4803"/>
    <lineage>
        <taxon>Eukaryota</taxon>
        <taxon>Sar</taxon>
        <taxon>Stramenopiles</taxon>
        <taxon>Oomycota</taxon>
        <taxon>Peronosporomycetes</taxon>
        <taxon>Pythiales</taxon>
        <taxon>Pythiaceae</taxon>
    </lineage>
</organism>
<dbReference type="PANTHER" id="PTHR32440">
    <property type="entry name" value="PHOSPHATASE DCR2-RELATED-RELATED"/>
    <property type="match status" value="1"/>
</dbReference>
<feature type="chain" id="PRO_5043371334" description="Calcineurin-like phosphoesterase domain-containing protein" evidence="2">
    <location>
        <begin position="23"/>
        <end position="2253"/>
    </location>
</feature>
<keyword evidence="2" id="KW-0732">Signal</keyword>
<dbReference type="Pfam" id="PF00149">
    <property type="entry name" value="Metallophos"/>
    <property type="match status" value="1"/>
</dbReference>
<dbReference type="InterPro" id="IPR029052">
    <property type="entry name" value="Metallo-depent_PP-like"/>
</dbReference>
<proteinExistence type="predicted"/>
<dbReference type="EMBL" id="DAKRPA010000006">
    <property type="protein sequence ID" value="DBA04611.1"/>
    <property type="molecule type" value="Genomic_DNA"/>
</dbReference>
<dbReference type="GO" id="GO:0016788">
    <property type="term" value="F:hydrolase activity, acting on ester bonds"/>
    <property type="evidence" value="ECO:0007669"/>
    <property type="project" value="TreeGrafter"/>
</dbReference>
<dbReference type="SUPFAM" id="SSF56300">
    <property type="entry name" value="Metallo-dependent phosphatases"/>
    <property type="match status" value="1"/>
</dbReference>
<name>A0AAV2ZEG6_9STRA</name>
<evidence type="ECO:0000313" key="4">
    <source>
        <dbReference type="EMBL" id="DBA04611.1"/>
    </source>
</evidence>
<feature type="domain" description="Calcineurin-like phosphoesterase" evidence="3">
    <location>
        <begin position="402"/>
        <end position="685"/>
    </location>
</feature>
<feature type="region of interest" description="Disordered" evidence="1">
    <location>
        <begin position="2191"/>
        <end position="2253"/>
    </location>
</feature>
<feature type="region of interest" description="Disordered" evidence="1">
    <location>
        <begin position="1504"/>
        <end position="1523"/>
    </location>
</feature>
<evidence type="ECO:0000256" key="1">
    <source>
        <dbReference type="SAM" id="MobiDB-lite"/>
    </source>
</evidence>
<sequence>MTIKAALALAVVSIASVYVVAAATSADDAVAQQHWVVADVQLVRGTNESDTLDACTTQDGGWVPVGVNWADEKALYRPPLIAPFTPYFPVLDWMPMTVPSSFTFLCVLYKERQALKDDDRLVRDVAVYHRTSACPTGTKQLSSPNPNTVVCVEYDSAARALPQARYVVDLVTTTELYYNHENPEWRTHSVIAAQFARLLSEGDQQKTDPLELFTRCSQLDSASGTWERAGVGFVNDGDHRGLLCVQRLTGSDNNSTNGTVDQRVLVDVQVVEHPNATSVCPDESQEPVVNTTSFLLCGRWQRPDALNGEIVTDLALHRTQKPLEVAAEDMPGAWSLVSRRNLNDPSHASAAFLMVRKSTRRLQVEVLKDLKIPVGSASTNETSSTSLPLHAKLRNGSKYLSFRVLHISDLHVSGDPDVDCAAQPSFIRPAIRERAAQVMKESDVGDSKPALRSASHFSKCHEALSSAFMDELLDLEQPDLVVFGGDNVDVDHAEFRQQAMKTYSARVEAKEIPWAMVFGNHDTRGGFPLPEMMEIVENKTYSYSQRGPASVSGLGNYELNIQAPTDGPWGKNGSNVFRIYFLDSHEDADASKFPRLNEYDAYDWIRDNQIEFYRSLVKQHEQAGDKVPAIMFFHIPLPEYRLASSSTRFGSIREQVSSPRVNSGLFSTLAEMNDVKATFVGHDHVNDFCYNRRGIQLCYNGVSGFGTAYGRKYERRARVIEWTADQDNHRTIRSWQRHFADPATKHNEIELYTNIYDANAKMMAVATEHVVVDGAIDAALDALRRLLRTEDVADRMHAADLALERLRSHREDTSDDVNRLLRLLALHVPASTDMTEALVALLFFSDHRTLIIHHLPKLTYQGPACIQLVVDSLLDVLASDRALLVPILGALAEMPLETAHKHVVMHMALAMLDAVEETDVPAVTLSVLTMVTPATALDVLRRVREVCARVAVETLCLVLEVVGRFATAGSVVLKQLLRVQREDTELTRVDVLLLAMLMDHAAEHEVDTLAVIMESRDLLVSTAETLGHEAWRSLVPAFIRVCNLLLVVSLRDRTPGGVARELISNTMVCLGVLIRIRSVGLEEAMTLLLTLASQPQRLLLMVATGVREARRQTLCWELAVTAATQLAELATTHPAVLAPFAHLVLDHLHSIGANNQWLGNTSSQSHHALAVMEHLGQAMALLTKRERGIYSLVMITIQKQLVTLAGSSNLSSSLGGSTAVSSKQVMAVLLARHLLEHGCVPDNRDRKALINWIVRLLATRVSDSTLLEVLRLVRRGIRDDSSGFIRTSLSKEERAQLIRDVSSVFEKQALLWLAQDDPSAAGNVIAFHPTGSKNQGTAMALAVDVVTFVRKAHLGVMPLALTGDHAMQSREEWRKNAQEVVTAQMATKMELVAELFRCFAALASANVQDKIVDAALLLPPAANLEDNACDRDVGELAELAWSLLAGIHLIVARINLLVGQTASAVSADNVKLRKRLVRHLQLCLAAFDSFADVVQRLESCNPDDGAFDTSDSDDREQPEGNSQSELNAIWITAQCEVFREVIRQWKPLENVDLKAPLMYFASRWKHGTNSVTDFDSDTSLLQLLSKTVRRAALQSDKSGVDDTVAPTVSEGYDRQRTLELMLRSPEGKRTMKYIGSQLMSLRIPVGGVNDNEDGNSNEHQRDRIAHIKQAEDRLHILSDILLDLLQITACEVDEGDTVSRQKVIDLVVKGMASAVALRVGSGSNEPELEAAYVQELFFRGLTSIGFVSKRPSTVCRMIGLLGLASANSIKRRQASRLCCALLHHVFLPPMTHSAVDERWMQTLLQHLPNTMTMPRGGRLVCLSNYRPWPHKLGHVALLVISSWAMAVSAGARVQLLLYYLEAMRSLVTSMEVTSSAGSRRKAQQSAHSASSDDSDASEDTEVDLSDDERYGMAVNGEHPVLKTLTTASVPVFVETVLLCASGCVLAAAPARQAFENATSPFDELLRALDVLQQAMDLFTVAEAQGFRLPQRTNLFVLRLGSFSLKQIRLQLAKCIAWRNACADASVGALEHLAVLFDAVEGLLQVLRPLLSSFDDRVIVRTHQGLKKRPRDASTNDLLALAHKSELRRRRGISKSEAKLLPFLAHDVSELQGFVDLQRYEFECSVHEERDADFAYWTGKRTVWMRKKTRRVEKKPLQHLQPLYDLAEWTTPLKSGKADDGAADDEYIVAADDGSSTESDEDDDDGIDGFVVARNTRSDADQRQANEELGLSSVVVQFKKTKPGKGTSSSKRRR</sequence>
<evidence type="ECO:0000256" key="2">
    <source>
        <dbReference type="SAM" id="SignalP"/>
    </source>
</evidence>
<reference evidence="4" key="2">
    <citation type="journal article" date="2023" name="Microbiol Resour">
        <title>Decontamination and Annotation of the Draft Genome Sequence of the Oomycete Lagenidium giganteum ARSEF 373.</title>
        <authorList>
            <person name="Morgan W.R."/>
            <person name="Tartar A."/>
        </authorList>
    </citation>
    <scope>NUCLEOTIDE SEQUENCE</scope>
    <source>
        <strain evidence="4">ARSEF 373</strain>
    </source>
</reference>
<gene>
    <name evidence="4" type="ORF">N0F65_012194</name>
</gene>
<feature type="compositionally biased region" description="Basic and acidic residues" evidence="1">
    <location>
        <begin position="2215"/>
        <end position="2225"/>
    </location>
</feature>
<dbReference type="PANTHER" id="PTHR32440:SF0">
    <property type="entry name" value="PHOSPHATASE DCR2-RELATED"/>
    <property type="match status" value="1"/>
</dbReference>
<dbReference type="GO" id="GO:0005737">
    <property type="term" value="C:cytoplasm"/>
    <property type="evidence" value="ECO:0007669"/>
    <property type="project" value="TreeGrafter"/>
</dbReference>
<comment type="caution">
    <text evidence="4">The sequence shown here is derived from an EMBL/GenBank/DDBJ whole genome shotgun (WGS) entry which is preliminary data.</text>
</comment>
<dbReference type="Proteomes" id="UP001146120">
    <property type="component" value="Unassembled WGS sequence"/>
</dbReference>
<feature type="region of interest" description="Disordered" evidence="1">
    <location>
        <begin position="1877"/>
        <end position="1904"/>
    </location>
</feature>
<feature type="compositionally biased region" description="Acidic residues" evidence="1">
    <location>
        <begin position="2197"/>
        <end position="2206"/>
    </location>
</feature>
<keyword evidence="5" id="KW-1185">Reference proteome</keyword>
<evidence type="ECO:0000259" key="3">
    <source>
        <dbReference type="Pfam" id="PF00149"/>
    </source>
</evidence>
<dbReference type="InterPro" id="IPR004843">
    <property type="entry name" value="Calcineurin-like_PHP"/>
</dbReference>
<feature type="compositionally biased region" description="Low complexity" evidence="1">
    <location>
        <begin position="2243"/>
        <end position="2253"/>
    </location>
</feature>
<feature type="signal peptide" evidence="2">
    <location>
        <begin position="1"/>
        <end position="22"/>
    </location>
</feature>
<dbReference type="Gene3D" id="3.60.21.10">
    <property type="match status" value="1"/>
</dbReference>
<dbReference type="CDD" id="cd07383">
    <property type="entry name" value="MPP_Dcr2"/>
    <property type="match status" value="1"/>
</dbReference>
<accession>A0AAV2ZEG6</accession>
<evidence type="ECO:0000313" key="5">
    <source>
        <dbReference type="Proteomes" id="UP001146120"/>
    </source>
</evidence>
<protein>
    <recommendedName>
        <fullName evidence="3">Calcineurin-like phosphoesterase domain-containing protein</fullName>
    </recommendedName>
</protein>
<feature type="compositionally biased region" description="Acidic residues" evidence="1">
    <location>
        <begin position="1892"/>
        <end position="1904"/>
    </location>
</feature>
<reference evidence="4" key="1">
    <citation type="submission" date="2022-11" db="EMBL/GenBank/DDBJ databases">
        <authorList>
            <person name="Morgan W.R."/>
            <person name="Tartar A."/>
        </authorList>
    </citation>
    <scope>NUCLEOTIDE SEQUENCE</scope>
    <source>
        <strain evidence="4">ARSEF 373</strain>
    </source>
</reference>